<organism evidence="1 2">
    <name type="scientific">Boletus edulis BED1</name>
    <dbReference type="NCBI Taxonomy" id="1328754"/>
    <lineage>
        <taxon>Eukaryota</taxon>
        <taxon>Fungi</taxon>
        <taxon>Dikarya</taxon>
        <taxon>Basidiomycota</taxon>
        <taxon>Agaricomycotina</taxon>
        <taxon>Agaricomycetes</taxon>
        <taxon>Agaricomycetidae</taxon>
        <taxon>Boletales</taxon>
        <taxon>Boletineae</taxon>
        <taxon>Boletaceae</taxon>
        <taxon>Boletoideae</taxon>
        <taxon>Boletus</taxon>
    </lineage>
</organism>
<sequence length="54" mass="5991">MERLRVNGTTLPEPRGWFPPASYVCDGKTRVVLTEGTLSSNERNGQAWVGDVEL</sequence>
<keyword evidence="2" id="KW-1185">Reference proteome</keyword>
<dbReference type="EMBL" id="WHUW01000021">
    <property type="protein sequence ID" value="KAF8436647.1"/>
    <property type="molecule type" value="Genomic_DNA"/>
</dbReference>
<reference evidence="1" key="1">
    <citation type="submission" date="2019-10" db="EMBL/GenBank/DDBJ databases">
        <authorList>
            <consortium name="DOE Joint Genome Institute"/>
            <person name="Kuo A."/>
            <person name="Miyauchi S."/>
            <person name="Kiss E."/>
            <person name="Drula E."/>
            <person name="Kohler A."/>
            <person name="Sanchez-Garcia M."/>
            <person name="Andreopoulos B."/>
            <person name="Barry K.W."/>
            <person name="Bonito G."/>
            <person name="Buee M."/>
            <person name="Carver A."/>
            <person name="Chen C."/>
            <person name="Cichocki N."/>
            <person name="Clum A."/>
            <person name="Culley D."/>
            <person name="Crous P.W."/>
            <person name="Fauchery L."/>
            <person name="Girlanda M."/>
            <person name="Hayes R."/>
            <person name="Keri Z."/>
            <person name="LaButti K."/>
            <person name="Lipzen A."/>
            <person name="Lombard V."/>
            <person name="Magnuson J."/>
            <person name="Maillard F."/>
            <person name="Morin E."/>
            <person name="Murat C."/>
            <person name="Nolan M."/>
            <person name="Ohm R."/>
            <person name="Pangilinan J."/>
            <person name="Pereira M."/>
            <person name="Perotto S."/>
            <person name="Peter M."/>
            <person name="Riley R."/>
            <person name="Sitrit Y."/>
            <person name="Stielow B."/>
            <person name="Szollosi G."/>
            <person name="Zifcakova L."/>
            <person name="Stursova M."/>
            <person name="Spatafora J.W."/>
            <person name="Tedersoo L."/>
            <person name="Vaario L.-M."/>
            <person name="Yamada A."/>
            <person name="Yan M."/>
            <person name="Wang P."/>
            <person name="Xu J."/>
            <person name="Bruns T."/>
            <person name="Baldrian P."/>
            <person name="Vilgalys R."/>
            <person name="Henrissat B."/>
            <person name="Grigoriev I.V."/>
            <person name="Hibbett D."/>
            <person name="Nagy L.G."/>
            <person name="Martin F.M."/>
        </authorList>
    </citation>
    <scope>NUCLEOTIDE SEQUENCE</scope>
    <source>
        <strain evidence="1">BED1</strain>
    </source>
</reference>
<evidence type="ECO:0000313" key="2">
    <source>
        <dbReference type="Proteomes" id="UP001194468"/>
    </source>
</evidence>
<dbReference type="AlphaFoldDB" id="A0AAD4BPH5"/>
<name>A0AAD4BPH5_BOLED</name>
<dbReference type="Proteomes" id="UP001194468">
    <property type="component" value="Unassembled WGS sequence"/>
</dbReference>
<reference evidence="1" key="2">
    <citation type="journal article" date="2020" name="Nat. Commun.">
        <title>Large-scale genome sequencing of mycorrhizal fungi provides insights into the early evolution of symbiotic traits.</title>
        <authorList>
            <person name="Miyauchi S."/>
            <person name="Kiss E."/>
            <person name="Kuo A."/>
            <person name="Drula E."/>
            <person name="Kohler A."/>
            <person name="Sanchez-Garcia M."/>
            <person name="Morin E."/>
            <person name="Andreopoulos B."/>
            <person name="Barry K.W."/>
            <person name="Bonito G."/>
            <person name="Buee M."/>
            <person name="Carver A."/>
            <person name="Chen C."/>
            <person name="Cichocki N."/>
            <person name="Clum A."/>
            <person name="Culley D."/>
            <person name="Crous P.W."/>
            <person name="Fauchery L."/>
            <person name="Girlanda M."/>
            <person name="Hayes R.D."/>
            <person name="Keri Z."/>
            <person name="LaButti K."/>
            <person name="Lipzen A."/>
            <person name="Lombard V."/>
            <person name="Magnuson J."/>
            <person name="Maillard F."/>
            <person name="Murat C."/>
            <person name="Nolan M."/>
            <person name="Ohm R.A."/>
            <person name="Pangilinan J."/>
            <person name="Pereira M.F."/>
            <person name="Perotto S."/>
            <person name="Peter M."/>
            <person name="Pfister S."/>
            <person name="Riley R."/>
            <person name="Sitrit Y."/>
            <person name="Stielow J.B."/>
            <person name="Szollosi G."/>
            <person name="Zifcakova L."/>
            <person name="Stursova M."/>
            <person name="Spatafora J.W."/>
            <person name="Tedersoo L."/>
            <person name="Vaario L.M."/>
            <person name="Yamada A."/>
            <person name="Yan M."/>
            <person name="Wang P."/>
            <person name="Xu J."/>
            <person name="Bruns T."/>
            <person name="Baldrian P."/>
            <person name="Vilgalys R."/>
            <person name="Dunand C."/>
            <person name="Henrissat B."/>
            <person name="Grigoriev I.V."/>
            <person name="Hibbett D."/>
            <person name="Nagy L.G."/>
            <person name="Martin F.M."/>
        </authorList>
    </citation>
    <scope>NUCLEOTIDE SEQUENCE</scope>
    <source>
        <strain evidence="1">BED1</strain>
    </source>
</reference>
<evidence type="ECO:0000313" key="1">
    <source>
        <dbReference type="EMBL" id="KAF8436647.1"/>
    </source>
</evidence>
<accession>A0AAD4BPH5</accession>
<comment type="caution">
    <text evidence="1">The sequence shown here is derived from an EMBL/GenBank/DDBJ whole genome shotgun (WGS) entry which is preliminary data.</text>
</comment>
<gene>
    <name evidence="1" type="ORF">L210DRAFT_3548893</name>
</gene>
<protein>
    <submittedName>
        <fullName evidence="1">Uncharacterized protein</fullName>
    </submittedName>
</protein>
<proteinExistence type="predicted"/>